<reference evidence="20" key="1">
    <citation type="submission" date="2021-09" db="EMBL/GenBank/DDBJ databases">
        <authorList>
            <consortium name="AG Swart"/>
            <person name="Singh M."/>
            <person name="Singh A."/>
            <person name="Seah K."/>
            <person name="Emmerich C."/>
        </authorList>
    </citation>
    <scope>NUCLEOTIDE SEQUENCE</scope>
    <source>
        <strain evidence="20">ATCC30299</strain>
    </source>
</reference>
<dbReference type="InterPro" id="IPR013602">
    <property type="entry name" value="Dynein_heavy_linker"/>
</dbReference>
<dbReference type="GO" id="GO:0051959">
    <property type="term" value="F:dynein light intermediate chain binding"/>
    <property type="evidence" value="ECO:0007669"/>
    <property type="project" value="InterPro"/>
</dbReference>
<dbReference type="GO" id="GO:0005874">
    <property type="term" value="C:microtubule"/>
    <property type="evidence" value="ECO:0007669"/>
    <property type="project" value="UniProtKB-KW"/>
</dbReference>
<dbReference type="InterPro" id="IPR042219">
    <property type="entry name" value="AAA_lid_11_sf"/>
</dbReference>
<dbReference type="PANTHER" id="PTHR46532">
    <property type="entry name" value="MALE FERTILITY FACTOR KL5"/>
    <property type="match status" value="1"/>
</dbReference>
<dbReference type="Pfam" id="PF12780">
    <property type="entry name" value="AAA_8"/>
    <property type="match status" value="1"/>
</dbReference>
<evidence type="ECO:0000256" key="15">
    <source>
        <dbReference type="ARBA" id="ARBA00023212"/>
    </source>
</evidence>
<dbReference type="InterPro" id="IPR024743">
    <property type="entry name" value="Dynein_HC_stalk"/>
</dbReference>
<keyword evidence="16" id="KW-0966">Cell projection</keyword>
<keyword evidence="10" id="KW-0067">ATP-binding</keyword>
<dbReference type="InterPro" id="IPR041658">
    <property type="entry name" value="AAA_lid_11"/>
</dbReference>
<dbReference type="Gene3D" id="6.10.140.1060">
    <property type="match status" value="1"/>
</dbReference>
<keyword evidence="11" id="KW-0243">Dynein</keyword>
<evidence type="ECO:0000259" key="19">
    <source>
        <dbReference type="SMART" id="SM00382"/>
    </source>
</evidence>
<gene>
    <name evidence="20" type="ORF">BSTOLATCC_MIC18613</name>
</gene>
<protein>
    <recommendedName>
        <fullName evidence="5">Dynein heavy chain, cytoplasmic</fullName>
    </recommendedName>
    <alternativeName>
        <fullName evidence="17">Dynein heavy chain, cytosolic</fullName>
    </alternativeName>
</protein>
<dbReference type="SMART" id="SM00382">
    <property type="entry name" value="AAA"/>
    <property type="match status" value="3"/>
</dbReference>
<feature type="coiled-coil region" evidence="18">
    <location>
        <begin position="3603"/>
        <end position="3658"/>
    </location>
</feature>
<dbReference type="InterPro" id="IPR042228">
    <property type="entry name" value="Dynein_linker_3"/>
</dbReference>
<dbReference type="Pfam" id="PF08393">
    <property type="entry name" value="DHC_N2"/>
    <property type="match status" value="1"/>
</dbReference>
<feature type="domain" description="AAA+ ATPase" evidence="19">
    <location>
        <begin position="2463"/>
        <end position="2613"/>
    </location>
</feature>
<dbReference type="Gene3D" id="1.20.1270.280">
    <property type="match status" value="1"/>
</dbReference>
<dbReference type="Gene3D" id="1.10.8.720">
    <property type="entry name" value="Region D6 of dynein motor"/>
    <property type="match status" value="1"/>
</dbReference>
<dbReference type="Pfam" id="PF03028">
    <property type="entry name" value="Dynein_heavy"/>
    <property type="match status" value="1"/>
</dbReference>
<dbReference type="InterPro" id="IPR041466">
    <property type="entry name" value="Dynein_AAA5_ext"/>
</dbReference>
<dbReference type="FunFam" id="3.20.180.20:FF:000002">
    <property type="entry name" value="Cytoplasmic dynein heavy chain 1"/>
    <property type="match status" value="1"/>
</dbReference>
<dbReference type="Gene3D" id="1.10.287.2620">
    <property type="match status" value="1"/>
</dbReference>
<evidence type="ECO:0000256" key="14">
    <source>
        <dbReference type="ARBA" id="ARBA00023175"/>
    </source>
</evidence>
<feature type="coiled-coil region" evidence="18">
    <location>
        <begin position="503"/>
        <end position="530"/>
    </location>
</feature>
<keyword evidence="14" id="KW-0505">Motor protein</keyword>
<comment type="similarity">
    <text evidence="3">Belongs to the dynein heavy chain family.</text>
</comment>
<keyword evidence="12 18" id="KW-0175">Coiled coil</keyword>
<keyword evidence="8" id="KW-0677">Repeat</keyword>
<dbReference type="InterPro" id="IPR054354">
    <property type="entry name" value="DYNC2H1-like_lid"/>
</dbReference>
<dbReference type="Pfam" id="PF17852">
    <property type="entry name" value="Dynein_AAA_lid"/>
    <property type="match status" value="1"/>
</dbReference>
<comment type="subcellular location">
    <subcellularLocation>
        <location evidence="2">Cell projection</location>
        <location evidence="2">Cilium membrane</location>
        <topology evidence="2">Peripheral membrane protein</topology>
        <orientation evidence="2">Cytoplasmic side</orientation>
    </subcellularLocation>
    <subcellularLocation>
        <location evidence="1">Cytoplasm</location>
        <location evidence="1">Cytoskeleton</location>
    </subcellularLocation>
</comment>
<dbReference type="Pfam" id="PF18199">
    <property type="entry name" value="Dynein_C"/>
    <property type="match status" value="1"/>
</dbReference>
<keyword evidence="15" id="KW-0206">Cytoskeleton</keyword>
<dbReference type="FunFam" id="3.40.50.300:FF:000517">
    <property type="entry name" value="Cytoplasmic dynein heavy chain 1"/>
    <property type="match status" value="1"/>
</dbReference>
<dbReference type="EMBL" id="CAJZBQ010000018">
    <property type="protein sequence ID" value="CAG9317361.1"/>
    <property type="molecule type" value="Genomic_DNA"/>
</dbReference>
<dbReference type="GO" id="GO:0005524">
    <property type="term" value="F:ATP binding"/>
    <property type="evidence" value="ECO:0007669"/>
    <property type="project" value="UniProtKB-KW"/>
</dbReference>
<sequence length="4496" mass="517818">MAESFQEESSERRSIPAEKVCDFIMRVACPILDLDDDRMYSVLHASSSQELLSLFVAEAQNKALIITKSDEDVTLSLQVEYKGPTYAMLALVKREAQGMLEDAPLGPQLQVVNLSYISPDSTPFELLHTYLQASFAPLFNSFKGGQNVSHEEDNKMETKVGLAAVQKKISETMLALMQCQQNVEIPEVILVIDPEVKEKASRAKLLNSRLTVEMFESLMSDKEFLSNLTQCVDKWIHEIRKVTRLSTKDNLAPSILHEVNFWECLTRALNHIDNQLKLPEVTITLDLLKQAKRIHTMMSFHTDTGLDHALSICTTANILMKDFPAQKLLSADSIESISESIDAIFTHMKKLKHNDSYPLIKAQQIIDLVSKDMAFQLMRILHRDRLMALEWDEFSKIMKQSQTIFTTWEENYKLFKEIIRSQARRKGGNERLLPKKSFEHSNLEARINDLITFRKNHEELKNVITRVFGEDRQQGEIMALKEINLAYNHFTSFDILDLSKEGTEIWEAAKKQYEQKIDRVESQITAKLRDRLGSAKSANEMFRVFSKFNALFFRPRIRGAIQEYQTQLITQVRSDIQILQEKFKKHYSNTEAALVSKVRDFPEVSGAIIWAKQIERKLQIYMKRVEDVLGNTWEAHPEGKKLKEIGDAFARKLSTQKQVEKWIEDMMAYSATFDFSDKIFDVVQKRDPNGKEYLELVVNFDEQVINLFKEVRALSWLGFKGLIAMKIKADDIKTYYPYSTSLQEALRTYQQTCIKIDVQIEKLVAENKSEIQKIFLEGTSLMWNSETRLDNYVKKLMEKVIKFEEKVIDLLEKNNQIQHELENMETCAITVENFTEKMNKIQRVIDDLSLLDLSNLEIWVEELDKKIEEVLKKRVSELIRTWIKEFQRWDELKKDALYINCNTVHEIKLKDQTLFLDPPLEEARAFWSTLLHRQFYIICGLNRIEATEYEILEQYTKRDYTGILAGLMEDIVQAYDTLEVILKQTEDYVKTWLGYQALWDTQASDVYKELGDSIELWQQLLEEIKQNRITFDNSETEIHFGPIVIDYKAVQTKVNHKYDQWHKEILTRFGTKLGETMRSFNSTITSARIQLEKQSLDSASSDVTLFITEIQDVKKNLEAWDGEMNKYRTAQRLLERQRFHFPSDWLWIEQLEGDWSSFRQILTKKSQAMEAEIPTLRAKINNEEKMVMDKIKELEDAWKNQKPYGGEQSPQQAIEAIGALDTKVKRVAEQYVKICKAKEVLDMEVPDPERLTPLEEELKGLKEVWTELSRVWSSVEALRDTPWSAIVSKKIRGTLEKAIEDLNALPNRLRQYEAFDAMKTKLSKLMKSNKIISELKSEALKERHWKNLNQRLKLRQGGISEMTLGNIWDADPLKHEKYINEILSQAAGEMALEEFLKGVREYWTNFLLDLVNYQNKCRLIKGWDDLFGKLDEHINSLTSMKMSPHYKVFEEEVAPWDDKLQKIRVVFDIWIDVQRRWVYLEGIFFGSADIKQQLPTEFAKFKSIDSEFTSLMRKVSAKPLILDVMAVPGIQKTLERLSELLAKIQKALGDYLETQRQAFARFYFVGDEDLLEIIGNSRDVVNVQRHFTKMFAGISTLVSPDNDTLVAMVSREDERVNYPNPVKISDDPAIYAWLSKVENQMRDSLAYNLEQCVTRIASNESFLEVASIFPAQIMLLASQVDWSHRIEANIPTKSLGTVEEYTVSMLMALAREVLSNLAPQIRKKYEQLITDLVHQRDVTRSLISLGIESTRDFNWLIHMRFYWYPKESDPLKKLNIEMSNGHFYYGFEYLGVGDKLVQTPLTDRCYLTLTQALHMRLGGNPFGPAGTGKTESVKALGAQIGRFVLVFNCDETFDFQAMGRIFVGLCQVGAWGCFDEFNRLEERMLSAVSQQILVIQTGLMELLNKIELLGKEVKLKPDVGIFVTMNPGYAGRSNLPDNLKQLFRQIAMVKPDKELIAQVMLYSQGFQTAERLSGKIVSLFDLCNDQLSNQPHYDFGLRALKSVLVTAGNIKRAEKQEGESLELWEQNILLRSVCDTVVPKLIAEDVPLLSSLLSGVIPGADILQIQEEALRENLKKLCKKHNLIPEPAFIEKVLQLNQILRIHHGVMMVGPSGSGKSAAWRLLLEASSLIDERKGESYIIDPKAIIKDELYGRLDSTTLEWTDGVFTHVLRKILDNVRGESNKRHWIIFDGDVDPEWAENLNSVLDDNKLLTLPNGERLLIPPNVKIMFEVETLKYATLATVSRCGMVWFSAETVSIDMIYHHFMCRLAQENFDEKITDEEKETPLTQIRKDCVNGVKKYFQGDECFVTRCIQYAEARPHIMEFTRIRVLESMFALVRKGISNVIEYNEGHQDFPLSLSQVEGYMTKWLAMCVMWGVGGSLNLREREKFSMFVLEQADFDMPPATGSPLLDYEVRIEDQTWSLWKKKVPSMEIDTHRVVDADVVITTIDTLRHQEVLCSWLSEHRPFLLCGPPGSGKTMTLMATLKALPDFEMIFVNFSSSTTPSLILKAFDHYCEYSRTPNGVILRPHQPNKWLVVFCDEINLPDEDKYGTQAIITFLRQLTEQNGFWRPQDKQWVTLERMQFVGACNPPTDAGRHPLSLRFLRHTPLIFVDFPGRESLLQIYGTFNRAMLKRVPSLRAHAGPLTEAMVEFYMRSQDTFTAEIQPHYIYSPRELTRWKYAIFEALEPIETIEDLVRLYVHEGLRLFQDRMVQPSEKEWCDTNINEVALAYFPNVNPAALERPILFSSYLTKHYISVEREELRKHILARLKTFYEEELDVPLVVFDSVLDHICRIDRVLRQPLGHLLLVGASGTGKTTLSRFVSWMNNLSVFQIKAGRNYSVEDFDDDLRGVMKRAGCKGERICFIFDESNVLSTAFLERMNALLASGEVPGLFDGEEYMSLMNQCKESAQREGKIMDTEEELYRNFIFNVQRNLHVVFTMNPANPDFSNRTASSPALFNRCVIDWFGNWPQEALFQVANEFTHKMDLLPSSFNHAAQQEDPDLRHEAIVNSIVNIHNSVVTTNTKLAKSAKKHNFITPRDLLDFIKHFVNLYTEKKSELEEQQLHLNIGLDKLRQTEEEVKKLQSSLAESTKELAAKEQQANDKLKLMVNEQKQAEQKREASILMTRELEVKDKEIRERQEVVNNDLSRAEPALIEAQNAVKGIKKKFLDELRVLGSPPALVKATLEATIILITNTFRTIEWNEIKGIMKKDDFIPSIINFKTENLNPAIAKRISKNIIETKEWDIERIFRASQAAGPMAKWVESQVQYADILDRVEPLRSEVRELEKQGNELKDQYDFLLKTIQDLEKNIEQYKNDYAALIAEVQKIKNEMTVVQEKVARSKNLIYNLSSERDRWENTSTAFQTQMSTMIGDVLLSGAFLAYIGFFDHFYRHTLITNWKDFVEQQGIKYRADMSFVEFLSKPSERLLWKSHYLPEDDLCVENAIILQRFNRYPLIIDPSGQAIEFLMSYYADKKIVKISFADDAFMKNLESALRFGCPLLIEDVEKIDPVLNSVLNKEIYKTGGRILIRVGDLEIDFSLSFNMFMVTRNPNATFTPDLCSRVTFVNFTVTMSSLQDQCLNIFLKNERPEIDKKRTDLLNLQGEYKVRIRELEEKLLQALNDVRGNILDDDHIMSTLENLKKEAEVVSKEAAQTEEIMQEVIEVTNKYLPLAIASSRIYFAIESLSNVHFLYHFSLSFFMMAIFDVLNKDQDLQKVPRTDPFVRLDMITKKIYIKLYGSVSRGLLESDKLVFALRLLQIHLVSLCEEELDLFMRGNQHYHDTSAHSFLDGKIAGTQAKEIVGLAQKELYQDLPRSLIQYKSQWLDMFESAYPEKCIPSGWAHVNPRYNESTAKIAEMIVDMTILKIFRPDRLFTVTRKLIGFVLGEELLESTSNDLGKVVLEESIPKSPLLLCAAPGFDPSQKVDKLVKDLNKRCTSVAIGSSEGFELAEKAINSASKAGTWVLLKNVHLAPSWLVDLEKKLHRLQPHENFRLFLTMEIHPKVPSTLLRISNTFVFEPPAGIKASMIRTFKTVLSPERTDKSPAERSRLHFLLSWFHAVLGERLRYTPIGWTKAYEFGEADQRCTLDAIDQWIDNISQNRANIPPEKIPWDAIRATISKSLYGGRVDNEFDDKILSSFVNELFREESFGPEFQLFRGENPLKIPEARTYSQFLDWIHNLPDVESPEWAGLPSNAEKLLKSQEAITAVGKLVSIQGTGDDELAYSEKAEETKSAWLVALNQRVGQLIDLLPAQLPTLHRTALSITNPLFRFLEREIQVGSLLLSEVRSDLFQLKEMTAGTQKFTNPIRLIAQDLHADIIPKKWRRYPIAPITVTEWLLDFKARLDQLSGLAASNDYGRKGVWFGGFFFPEAFMTATRQATSQKHMWSLDELSIELEVGGQLHGSDDDGFIMTGLKLESACWENDALQLTPELSHAIPSCVLRWVKNKPRGENLIPLPVYLNNLRNKIIMSVKLSGGEGSESMWYQRGVALTAWNKA</sequence>
<evidence type="ECO:0000313" key="21">
    <source>
        <dbReference type="Proteomes" id="UP001162131"/>
    </source>
</evidence>
<evidence type="ECO:0000256" key="9">
    <source>
        <dbReference type="ARBA" id="ARBA00022741"/>
    </source>
</evidence>
<comment type="subunit">
    <text evidence="4">Consists of at least two heavy chains and a number of intermediate and light chains.</text>
</comment>
<proteinExistence type="inferred from homology"/>
<dbReference type="Gene3D" id="1.20.140.100">
    <property type="entry name" value="Dynein heavy chain, N-terminal domain 2"/>
    <property type="match status" value="1"/>
</dbReference>
<dbReference type="Gene3D" id="3.40.50.300">
    <property type="entry name" value="P-loop containing nucleotide triphosphate hydrolases"/>
    <property type="match status" value="5"/>
</dbReference>
<evidence type="ECO:0000256" key="18">
    <source>
        <dbReference type="SAM" id="Coils"/>
    </source>
</evidence>
<organism evidence="20 21">
    <name type="scientific">Blepharisma stoltei</name>
    <dbReference type="NCBI Taxonomy" id="1481888"/>
    <lineage>
        <taxon>Eukaryota</taxon>
        <taxon>Sar</taxon>
        <taxon>Alveolata</taxon>
        <taxon>Ciliophora</taxon>
        <taxon>Postciliodesmatophora</taxon>
        <taxon>Heterotrichea</taxon>
        <taxon>Heterotrichida</taxon>
        <taxon>Blepharismidae</taxon>
        <taxon>Blepharisma</taxon>
    </lineage>
</organism>
<dbReference type="Pfam" id="PF12781">
    <property type="entry name" value="AAA_9"/>
    <property type="match status" value="1"/>
</dbReference>
<dbReference type="Pfam" id="PF22597">
    <property type="entry name" value="DYN_lid"/>
    <property type="match status" value="1"/>
</dbReference>
<dbReference type="GO" id="GO:0008569">
    <property type="term" value="F:minus-end-directed microtubule motor activity"/>
    <property type="evidence" value="ECO:0007669"/>
    <property type="project" value="InterPro"/>
</dbReference>
<dbReference type="InterPro" id="IPR003593">
    <property type="entry name" value="AAA+_ATPase"/>
</dbReference>
<dbReference type="GO" id="GO:0060170">
    <property type="term" value="C:ciliary membrane"/>
    <property type="evidence" value="ECO:0007669"/>
    <property type="project" value="UniProtKB-SubCell"/>
</dbReference>
<dbReference type="Gene3D" id="1.10.8.710">
    <property type="match status" value="1"/>
</dbReference>
<evidence type="ECO:0000256" key="7">
    <source>
        <dbReference type="ARBA" id="ARBA00022701"/>
    </source>
</evidence>
<dbReference type="FunFam" id="1.20.920.20:FF:000002">
    <property type="entry name" value="Cytoplasmic dynein 1 heavy chain"/>
    <property type="match status" value="1"/>
</dbReference>
<dbReference type="FunFam" id="3.10.490.20:FF:000004">
    <property type="entry name" value="Cytoplasmic dynein heavy chain 2"/>
    <property type="match status" value="1"/>
</dbReference>
<evidence type="ECO:0000256" key="12">
    <source>
        <dbReference type="ARBA" id="ARBA00023054"/>
    </source>
</evidence>
<dbReference type="InterPro" id="IPR041228">
    <property type="entry name" value="Dynein_C"/>
</dbReference>
<feature type="coiled-coil region" evidence="18">
    <location>
        <begin position="3270"/>
        <end position="3339"/>
    </location>
</feature>
<dbReference type="InterPro" id="IPR035706">
    <property type="entry name" value="AAA_9"/>
</dbReference>
<dbReference type="Proteomes" id="UP001162131">
    <property type="component" value="Unassembled WGS sequence"/>
</dbReference>
<dbReference type="Gene3D" id="3.20.180.20">
    <property type="entry name" value="Dynein heavy chain, N-terminal domain 2"/>
    <property type="match status" value="1"/>
</dbReference>
<dbReference type="FunFam" id="1.10.287.2620:FF:000001">
    <property type="entry name" value="Cytoplasmic dynein heavy chain 1"/>
    <property type="match status" value="1"/>
</dbReference>
<dbReference type="InterPro" id="IPR013594">
    <property type="entry name" value="Dynein_heavy_tail"/>
</dbReference>
<dbReference type="GO" id="GO:0007018">
    <property type="term" value="P:microtubule-based movement"/>
    <property type="evidence" value="ECO:0007669"/>
    <property type="project" value="InterPro"/>
</dbReference>
<dbReference type="FunFam" id="3.40.50.300:FF:000071">
    <property type="entry name" value="Cytoplasmic dynein heavy chain 1"/>
    <property type="match status" value="1"/>
</dbReference>
<dbReference type="InterPro" id="IPR043160">
    <property type="entry name" value="Dynein_C_barrel"/>
</dbReference>
<dbReference type="SUPFAM" id="SSF52540">
    <property type="entry name" value="P-loop containing nucleoside triphosphate hydrolases"/>
    <property type="match status" value="4"/>
</dbReference>
<dbReference type="GO" id="GO:0060271">
    <property type="term" value="P:cilium assembly"/>
    <property type="evidence" value="ECO:0007669"/>
    <property type="project" value="UniProtKB-ARBA"/>
</dbReference>
<dbReference type="GO" id="GO:0008104">
    <property type="term" value="P:intracellular protein localization"/>
    <property type="evidence" value="ECO:0007669"/>
    <property type="project" value="UniProtKB-ARBA"/>
</dbReference>
<comment type="caution">
    <text evidence="20">The sequence shown here is derived from an EMBL/GenBank/DDBJ whole genome shotgun (WGS) entry which is preliminary data.</text>
</comment>
<keyword evidence="21" id="KW-1185">Reference proteome</keyword>
<evidence type="ECO:0000256" key="6">
    <source>
        <dbReference type="ARBA" id="ARBA00022490"/>
    </source>
</evidence>
<dbReference type="Gene3D" id="1.20.920.20">
    <property type="match status" value="1"/>
</dbReference>
<dbReference type="InterPro" id="IPR024317">
    <property type="entry name" value="Dynein_heavy_chain_D4_dom"/>
</dbReference>
<dbReference type="FunFam" id="1.10.8.710:FF:000001">
    <property type="entry name" value="Dynein axonemal heavy chain 2"/>
    <property type="match status" value="1"/>
</dbReference>
<dbReference type="Gene3D" id="1.10.472.130">
    <property type="match status" value="1"/>
</dbReference>
<accession>A0AAU9IRD0</accession>
<dbReference type="CDD" id="cd00009">
    <property type="entry name" value="AAA"/>
    <property type="match status" value="2"/>
</dbReference>
<evidence type="ECO:0000256" key="11">
    <source>
        <dbReference type="ARBA" id="ARBA00023017"/>
    </source>
</evidence>
<feature type="coiled-coil region" evidence="18">
    <location>
        <begin position="3067"/>
        <end position="3119"/>
    </location>
</feature>
<evidence type="ECO:0000256" key="4">
    <source>
        <dbReference type="ARBA" id="ARBA00011655"/>
    </source>
</evidence>
<evidence type="ECO:0000256" key="5">
    <source>
        <dbReference type="ARBA" id="ARBA00022197"/>
    </source>
</evidence>
<dbReference type="FunFam" id="1.20.58.1120:FF:000013">
    <property type="entry name" value="Dynein heavy chain-like protein"/>
    <property type="match status" value="1"/>
</dbReference>
<feature type="coiled-coil region" evidence="18">
    <location>
        <begin position="793"/>
        <end position="873"/>
    </location>
</feature>
<feature type="domain" description="AAA+ ATPase" evidence="19">
    <location>
        <begin position="2802"/>
        <end position="2968"/>
    </location>
</feature>
<dbReference type="InterPro" id="IPR004273">
    <property type="entry name" value="Dynein_heavy_D6_P-loop"/>
</dbReference>
<name>A0AAU9IRD0_9CILI</name>
<dbReference type="InterPro" id="IPR026983">
    <property type="entry name" value="DHC"/>
</dbReference>
<dbReference type="GO" id="GO:0005858">
    <property type="term" value="C:axonemal dynein complex"/>
    <property type="evidence" value="ECO:0007669"/>
    <property type="project" value="TreeGrafter"/>
</dbReference>
<dbReference type="Gene3D" id="3.10.490.20">
    <property type="match status" value="1"/>
</dbReference>
<keyword evidence="9" id="KW-0547">Nucleotide-binding</keyword>
<dbReference type="FunFam" id="3.40.50.300:FF:000122">
    <property type="entry name" value="Cytoplasmic dynein 1 heavy chain"/>
    <property type="match status" value="1"/>
</dbReference>
<dbReference type="Pfam" id="PF12777">
    <property type="entry name" value="MT"/>
    <property type="match status" value="1"/>
</dbReference>
<dbReference type="Pfam" id="PF12775">
    <property type="entry name" value="AAA_7"/>
    <property type="match status" value="1"/>
</dbReference>
<dbReference type="GO" id="GO:0045505">
    <property type="term" value="F:dynein intermediate chain binding"/>
    <property type="evidence" value="ECO:0007669"/>
    <property type="project" value="InterPro"/>
</dbReference>
<dbReference type="FunFam" id="3.40.50.300:FF:000373">
    <property type="entry name" value="Cytoplasmic dynein heavy chain 2"/>
    <property type="match status" value="1"/>
</dbReference>
<dbReference type="InterPro" id="IPR035699">
    <property type="entry name" value="AAA_6"/>
</dbReference>
<dbReference type="Gene3D" id="1.10.8.1220">
    <property type="match status" value="1"/>
</dbReference>
<dbReference type="Pfam" id="PF12774">
    <property type="entry name" value="AAA_6"/>
    <property type="match status" value="1"/>
</dbReference>
<evidence type="ECO:0000256" key="3">
    <source>
        <dbReference type="ARBA" id="ARBA00008887"/>
    </source>
</evidence>
<dbReference type="InterPro" id="IPR027417">
    <property type="entry name" value="P-loop_NTPase"/>
</dbReference>
<dbReference type="InterPro" id="IPR043157">
    <property type="entry name" value="Dynein_AAA1S"/>
</dbReference>
<evidence type="ECO:0000313" key="20">
    <source>
        <dbReference type="EMBL" id="CAG9317361.1"/>
    </source>
</evidence>
<evidence type="ECO:0000256" key="2">
    <source>
        <dbReference type="ARBA" id="ARBA00004522"/>
    </source>
</evidence>
<dbReference type="Gene3D" id="1.20.920.30">
    <property type="match status" value="1"/>
</dbReference>
<keyword evidence="6" id="KW-0963">Cytoplasm</keyword>
<dbReference type="Pfam" id="PF08385">
    <property type="entry name" value="DHC_N1"/>
    <property type="match status" value="1"/>
</dbReference>
<dbReference type="FunFam" id="1.10.8.720:FF:000003">
    <property type="entry name" value="Cytoplasmic dynein heavy chain 2"/>
    <property type="match status" value="1"/>
</dbReference>
<dbReference type="InterPro" id="IPR042222">
    <property type="entry name" value="Dynein_2_N"/>
</dbReference>
<evidence type="ECO:0000256" key="13">
    <source>
        <dbReference type="ARBA" id="ARBA00023069"/>
    </source>
</evidence>
<dbReference type="PANTHER" id="PTHR46532:SF4">
    <property type="entry name" value="AAA+ ATPASE DOMAIN-CONTAINING PROTEIN"/>
    <property type="match status" value="1"/>
</dbReference>
<feature type="domain" description="AAA+ ATPase" evidence="19">
    <location>
        <begin position="1818"/>
        <end position="1952"/>
    </location>
</feature>
<evidence type="ECO:0000256" key="17">
    <source>
        <dbReference type="ARBA" id="ARBA00033439"/>
    </source>
</evidence>
<evidence type="ECO:0000256" key="8">
    <source>
        <dbReference type="ARBA" id="ARBA00022737"/>
    </source>
</evidence>
<keyword evidence="7" id="KW-0493">Microtubule</keyword>
<dbReference type="Pfam" id="PF18198">
    <property type="entry name" value="AAA_lid_11"/>
    <property type="match status" value="1"/>
</dbReference>
<evidence type="ECO:0000256" key="16">
    <source>
        <dbReference type="ARBA" id="ARBA00023273"/>
    </source>
</evidence>
<evidence type="ECO:0000256" key="10">
    <source>
        <dbReference type="ARBA" id="ARBA00022840"/>
    </source>
</evidence>
<dbReference type="FunFam" id="1.20.140.100:FF:000002">
    <property type="entry name" value="Cytoplasmic dynein heavy chain 1"/>
    <property type="match status" value="1"/>
</dbReference>
<keyword evidence="13" id="KW-0969">Cilium</keyword>
<evidence type="ECO:0000256" key="1">
    <source>
        <dbReference type="ARBA" id="ARBA00004245"/>
    </source>
</evidence>
<dbReference type="Gene3D" id="1.20.58.1120">
    <property type="match status" value="1"/>
</dbReference>